<gene>
    <name evidence="1" type="ORF">CLV62_10321</name>
</gene>
<comment type="caution">
    <text evidence="1">The sequence shown here is derived from an EMBL/GenBank/DDBJ whole genome shotgun (WGS) entry which is preliminary data.</text>
</comment>
<reference evidence="1 2" key="1">
    <citation type="submission" date="2018-03" db="EMBL/GenBank/DDBJ databases">
        <title>Genomic Encyclopedia of Archaeal and Bacterial Type Strains, Phase II (KMG-II): from individual species to whole genera.</title>
        <authorList>
            <person name="Goeker M."/>
        </authorList>
    </citation>
    <scope>NUCLEOTIDE SEQUENCE [LARGE SCALE GENOMIC DNA]</scope>
    <source>
        <strain evidence="1 2">DSM 100214</strain>
    </source>
</reference>
<dbReference type="RefSeq" id="WP_110309512.1">
    <property type="nucleotide sequence ID" value="NZ_QICL01000003.1"/>
</dbReference>
<accession>A0A2V3PT24</accession>
<dbReference type="Proteomes" id="UP000247973">
    <property type="component" value="Unassembled WGS sequence"/>
</dbReference>
<dbReference type="OrthoDB" id="9801392at2"/>
<proteinExistence type="predicted"/>
<evidence type="ECO:0000313" key="1">
    <source>
        <dbReference type="EMBL" id="PXV67348.1"/>
    </source>
</evidence>
<dbReference type="AlphaFoldDB" id="A0A2V3PT24"/>
<sequence length="221" mass="25585">MKNFKINPNVILEEFNKVAKLAQRKAFITVDTELQKEEIETIQKYRIQLVEKKEIYKVEKLENEANLIYCLENSLLALEHELMMLVNIKEGRMNEAWDNLVDAQVTYGTVLKNSFFSIESEEGYLKRLEAYERLLFPPMIFTSVGGIIRESLCSLCNDDYNKCNHIKGKIYNGECCTRIISRMEIEEVSFVDVPANKHCRAITTKSNGKTIDVLTLKEVDN</sequence>
<protein>
    <submittedName>
        <fullName evidence="1">Uncharacterized protein</fullName>
    </submittedName>
</protein>
<evidence type="ECO:0000313" key="2">
    <source>
        <dbReference type="Proteomes" id="UP000247973"/>
    </source>
</evidence>
<organism evidence="1 2">
    <name type="scientific">Dysgonomonas alginatilytica</name>
    <dbReference type="NCBI Taxonomy" id="1605892"/>
    <lineage>
        <taxon>Bacteria</taxon>
        <taxon>Pseudomonadati</taxon>
        <taxon>Bacteroidota</taxon>
        <taxon>Bacteroidia</taxon>
        <taxon>Bacteroidales</taxon>
        <taxon>Dysgonomonadaceae</taxon>
        <taxon>Dysgonomonas</taxon>
    </lineage>
</organism>
<keyword evidence="2" id="KW-1185">Reference proteome</keyword>
<name>A0A2V3PT24_9BACT</name>
<dbReference type="EMBL" id="QICL01000003">
    <property type="protein sequence ID" value="PXV67348.1"/>
    <property type="molecule type" value="Genomic_DNA"/>
</dbReference>